<name>A0A1C3XCA5_9HYPH</name>
<evidence type="ECO:0000256" key="1">
    <source>
        <dbReference type="ARBA" id="ARBA00006484"/>
    </source>
</evidence>
<dbReference type="InterPro" id="IPR020904">
    <property type="entry name" value="Sc_DH/Rdtase_CS"/>
</dbReference>
<dbReference type="PRINTS" id="PR00080">
    <property type="entry name" value="SDRFAMILY"/>
</dbReference>
<dbReference type="InterPro" id="IPR036291">
    <property type="entry name" value="NAD(P)-bd_dom_sf"/>
</dbReference>
<keyword evidence="2" id="KW-0560">Oxidoreductase</keyword>
<dbReference type="SUPFAM" id="SSF51735">
    <property type="entry name" value="NAD(P)-binding Rossmann-fold domains"/>
    <property type="match status" value="1"/>
</dbReference>
<dbReference type="OrthoDB" id="9803333at2"/>
<dbReference type="Gene3D" id="3.40.50.720">
    <property type="entry name" value="NAD(P)-binding Rossmann-like Domain"/>
    <property type="match status" value="1"/>
</dbReference>
<accession>A0A1C3XCA5</accession>
<comment type="similarity">
    <text evidence="1">Belongs to the short-chain dehydrogenases/reductases (SDR) family.</text>
</comment>
<dbReference type="AlphaFoldDB" id="A0A1C3XCA5"/>
<gene>
    <name evidence="4" type="ORF">GA0061101_13153</name>
</gene>
<sequence>MNRLNGKTALITGGTTGLGLATAKLFIEEGARVIVTGRNPETIKTAQAELGDYAIVVPSDATSLPDMDALAEKVKETFGKLDVLFVNAGYGHFMPFEAVTEAVYDEMLNLNAKGPYFIVQKLAPLMPTGSSVVFTTSIANVKAVPTLSAYGAAKAALRAMTRSIAAELLPRGIRVNAVTPGPIGSTDILQKVGMPKEAADQVYLQMAESAPMKRLGRPEEIAKAVAFLAIDATFTTGAELPVDGGWSQL</sequence>
<dbReference type="PANTHER" id="PTHR43477">
    <property type="entry name" value="DIHYDROANTICAPSIN 7-DEHYDROGENASE"/>
    <property type="match status" value="1"/>
</dbReference>
<dbReference type="FunFam" id="3.40.50.720:FF:000084">
    <property type="entry name" value="Short-chain dehydrogenase reductase"/>
    <property type="match status" value="1"/>
</dbReference>
<dbReference type="Pfam" id="PF13561">
    <property type="entry name" value="adh_short_C2"/>
    <property type="match status" value="1"/>
</dbReference>
<evidence type="ECO:0000313" key="4">
    <source>
        <dbReference type="EMBL" id="SCB49851.1"/>
    </source>
</evidence>
<proteinExistence type="inferred from homology"/>
<evidence type="ECO:0000313" key="5">
    <source>
        <dbReference type="Proteomes" id="UP000199205"/>
    </source>
</evidence>
<dbReference type="RefSeq" id="WP_037198378.1">
    <property type="nucleotide sequence ID" value="NZ_FMAF01000031.1"/>
</dbReference>
<dbReference type="PANTHER" id="PTHR43477:SF1">
    <property type="entry name" value="DIHYDROANTICAPSIN 7-DEHYDROGENASE"/>
    <property type="match status" value="1"/>
</dbReference>
<reference evidence="4 5" key="1">
    <citation type="submission" date="2016-08" db="EMBL/GenBank/DDBJ databases">
        <authorList>
            <person name="Seilhamer J.J."/>
        </authorList>
    </citation>
    <scope>NUCLEOTIDE SEQUENCE [LARGE SCALE GENOMIC DNA]</scope>
    <source>
        <strain evidence="4 5">P1-7</strain>
    </source>
</reference>
<feature type="domain" description="Ketoreductase" evidence="3">
    <location>
        <begin position="7"/>
        <end position="181"/>
    </location>
</feature>
<evidence type="ECO:0000256" key="2">
    <source>
        <dbReference type="ARBA" id="ARBA00023002"/>
    </source>
</evidence>
<evidence type="ECO:0000259" key="3">
    <source>
        <dbReference type="SMART" id="SM00822"/>
    </source>
</evidence>
<organism evidence="4 5">
    <name type="scientific">Rhizobium lusitanum</name>
    <dbReference type="NCBI Taxonomy" id="293958"/>
    <lineage>
        <taxon>Bacteria</taxon>
        <taxon>Pseudomonadati</taxon>
        <taxon>Pseudomonadota</taxon>
        <taxon>Alphaproteobacteria</taxon>
        <taxon>Hyphomicrobiales</taxon>
        <taxon>Rhizobiaceae</taxon>
        <taxon>Rhizobium/Agrobacterium group</taxon>
        <taxon>Rhizobium</taxon>
    </lineage>
</organism>
<dbReference type="InterPro" id="IPR057326">
    <property type="entry name" value="KR_dom"/>
</dbReference>
<dbReference type="Proteomes" id="UP000199205">
    <property type="component" value="Unassembled WGS sequence"/>
</dbReference>
<dbReference type="PRINTS" id="PR00081">
    <property type="entry name" value="GDHRDH"/>
</dbReference>
<dbReference type="CDD" id="cd05233">
    <property type="entry name" value="SDR_c"/>
    <property type="match status" value="1"/>
</dbReference>
<dbReference type="EMBL" id="FMAF01000031">
    <property type="protein sequence ID" value="SCB49851.1"/>
    <property type="molecule type" value="Genomic_DNA"/>
</dbReference>
<dbReference type="InterPro" id="IPR051122">
    <property type="entry name" value="SDR_DHRS6-like"/>
</dbReference>
<dbReference type="PROSITE" id="PS00061">
    <property type="entry name" value="ADH_SHORT"/>
    <property type="match status" value="1"/>
</dbReference>
<protein>
    <submittedName>
        <fullName evidence="4">NAD(P)-dependent dehydrogenase, short-chain alcohol dehydrogenase family</fullName>
    </submittedName>
</protein>
<dbReference type="InterPro" id="IPR002347">
    <property type="entry name" value="SDR_fam"/>
</dbReference>
<dbReference type="GO" id="GO:0016491">
    <property type="term" value="F:oxidoreductase activity"/>
    <property type="evidence" value="ECO:0007669"/>
    <property type="project" value="UniProtKB-KW"/>
</dbReference>
<dbReference type="SMART" id="SM00822">
    <property type="entry name" value="PKS_KR"/>
    <property type="match status" value="1"/>
</dbReference>